<dbReference type="Pfam" id="PF00211">
    <property type="entry name" value="Guanylate_cyc"/>
    <property type="match status" value="1"/>
</dbReference>
<dbReference type="SUPFAM" id="SSF81901">
    <property type="entry name" value="HCP-like"/>
    <property type="match status" value="1"/>
</dbReference>
<dbReference type="InterPro" id="IPR011990">
    <property type="entry name" value="TPR-like_helical_dom_sf"/>
</dbReference>
<proteinExistence type="predicted"/>
<dbReference type="Pfam" id="PF13424">
    <property type="entry name" value="TPR_12"/>
    <property type="match status" value="3"/>
</dbReference>
<dbReference type="InterPro" id="IPR050401">
    <property type="entry name" value="Cyclic_nucleotide_synthase"/>
</dbReference>
<dbReference type="PROSITE" id="PS50005">
    <property type="entry name" value="TPR"/>
    <property type="match status" value="2"/>
</dbReference>
<accession>A0ABR7M6F7</accession>
<name>A0ABR7M6F7_9BACT</name>
<dbReference type="PANTHER" id="PTHR11920">
    <property type="entry name" value="GUANYLYL CYCLASE"/>
    <property type="match status" value="1"/>
</dbReference>
<sequence length="647" mass="72893">MNTNSARGQQPFADSLKSIALGQKEDSSKVNTYLDISKDLMQTSLDSAFLYAAKATSLSGTTGYKSGQALAVKTMGNIRYMQGNYVEAVDYWESSLKLYDNIGDKTGVSTILSNIGVIYYNQGDKVKALDYYLRSLKVAEENKIKLREAIALNNLGTVYHDNPETHDKALDYFLKALPMMEELGDKDAYGTAATNLGEIYAAKNDEQTALFYFNKALNAFQDSISLSYTLNNIGNLYSKKQELSTAIRYHLQAYNITRKMDAKLEMAESLLGLANTYRMQEHFKTAIATYLQAEAYAKETGAFNLLEKAYNGLAISFEKRKDFSNALKYQGLYASIKDSLYNTDADKKLSRLIFNFEIEKKQSQIDLLTKDKEYKELEISRQKYAKNASLIGLALIIAIATMIYRNYRMKAKTNEILDRKNAEIERLLLNILPAEVANELKEEGVATPRYFEQASVLFTDFKSFTKMADVLSPQELLAELNECFVAFDDIIEKYHLEKIKTIGDSYMCAGGIPSPDPNHLLNMVKAAFDILSYLNKWNEKRLNAGMEPWLLRIGIHTGPVVAGVVGKKKYAYDIWGSTVNIASRMESNGEPGQVNVSEKVFELIKDHYSCRYRGKIFAKNIGEIDMYFVENPETKVQELSLSHAAAS</sequence>
<evidence type="ECO:0000256" key="6">
    <source>
        <dbReference type="ARBA" id="ARBA00023239"/>
    </source>
</evidence>
<keyword evidence="7" id="KW-0802">TPR repeat</keyword>
<keyword evidence="5 8" id="KW-0472">Membrane</keyword>
<evidence type="ECO:0000256" key="3">
    <source>
        <dbReference type="ARBA" id="ARBA00022741"/>
    </source>
</evidence>
<evidence type="ECO:0000256" key="5">
    <source>
        <dbReference type="ARBA" id="ARBA00023136"/>
    </source>
</evidence>
<comment type="subcellular location">
    <subcellularLocation>
        <location evidence="1">Membrane</location>
    </subcellularLocation>
</comment>
<evidence type="ECO:0000313" key="11">
    <source>
        <dbReference type="Proteomes" id="UP000765802"/>
    </source>
</evidence>
<dbReference type="InterPro" id="IPR019734">
    <property type="entry name" value="TPR_rpt"/>
</dbReference>
<dbReference type="PANTHER" id="PTHR11920:SF335">
    <property type="entry name" value="GUANYLATE CYCLASE"/>
    <property type="match status" value="1"/>
</dbReference>
<gene>
    <name evidence="10" type="ORF">BC349_05030</name>
</gene>
<dbReference type="EMBL" id="MBUA01000001">
    <property type="protein sequence ID" value="MBC6490315.1"/>
    <property type="molecule type" value="Genomic_DNA"/>
</dbReference>
<dbReference type="CDD" id="cd07302">
    <property type="entry name" value="CHD"/>
    <property type="match status" value="1"/>
</dbReference>
<evidence type="ECO:0000256" key="8">
    <source>
        <dbReference type="SAM" id="Phobius"/>
    </source>
</evidence>
<feature type="transmembrane region" description="Helical" evidence="8">
    <location>
        <begin position="384"/>
        <end position="404"/>
    </location>
</feature>
<evidence type="ECO:0000256" key="1">
    <source>
        <dbReference type="ARBA" id="ARBA00004370"/>
    </source>
</evidence>
<evidence type="ECO:0000256" key="4">
    <source>
        <dbReference type="ARBA" id="ARBA00022989"/>
    </source>
</evidence>
<dbReference type="SMART" id="SM00028">
    <property type="entry name" value="TPR"/>
    <property type="match status" value="6"/>
</dbReference>
<feature type="domain" description="Guanylate cyclase" evidence="9">
    <location>
        <begin position="455"/>
        <end position="586"/>
    </location>
</feature>
<feature type="repeat" description="TPR" evidence="7">
    <location>
        <begin position="190"/>
        <end position="223"/>
    </location>
</feature>
<dbReference type="InterPro" id="IPR029787">
    <property type="entry name" value="Nucleotide_cyclase"/>
</dbReference>
<dbReference type="PROSITE" id="PS50125">
    <property type="entry name" value="GUANYLATE_CYCLASE_2"/>
    <property type="match status" value="1"/>
</dbReference>
<keyword evidence="6" id="KW-0456">Lyase</keyword>
<dbReference type="SUPFAM" id="SSF55073">
    <property type="entry name" value="Nucleotide cyclase"/>
    <property type="match status" value="1"/>
</dbReference>
<evidence type="ECO:0000256" key="7">
    <source>
        <dbReference type="PROSITE-ProRule" id="PRU00339"/>
    </source>
</evidence>
<evidence type="ECO:0000256" key="2">
    <source>
        <dbReference type="ARBA" id="ARBA00022692"/>
    </source>
</evidence>
<evidence type="ECO:0000313" key="10">
    <source>
        <dbReference type="EMBL" id="MBC6490315.1"/>
    </source>
</evidence>
<comment type="caution">
    <text evidence="10">The sequence shown here is derived from an EMBL/GenBank/DDBJ whole genome shotgun (WGS) entry which is preliminary data.</text>
</comment>
<dbReference type="Gene3D" id="1.25.40.10">
    <property type="entry name" value="Tetratricopeptide repeat domain"/>
    <property type="match status" value="2"/>
</dbReference>
<reference evidence="10 11" key="1">
    <citation type="submission" date="2016-07" db="EMBL/GenBank/DDBJ databases">
        <title>Genome analysis of Flavihumibacter stibioxidans YS-17.</title>
        <authorList>
            <person name="Shi K."/>
            <person name="Han Y."/>
            <person name="Wang G."/>
        </authorList>
    </citation>
    <scope>NUCLEOTIDE SEQUENCE [LARGE SCALE GENOMIC DNA]</scope>
    <source>
        <strain evidence="10 11">YS-17</strain>
    </source>
</reference>
<dbReference type="SMART" id="SM00044">
    <property type="entry name" value="CYCc"/>
    <property type="match status" value="1"/>
</dbReference>
<dbReference type="Proteomes" id="UP000765802">
    <property type="component" value="Unassembled WGS sequence"/>
</dbReference>
<protein>
    <recommendedName>
        <fullName evidence="9">Guanylate cyclase domain-containing protein</fullName>
    </recommendedName>
</protein>
<dbReference type="InterPro" id="IPR001054">
    <property type="entry name" value="A/G_cyclase"/>
</dbReference>
<keyword evidence="2 8" id="KW-0812">Transmembrane</keyword>
<dbReference type="Gene3D" id="3.30.70.1230">
    <property type="entry name" value="Nucleotide cyclase"/>
    <property type="match status" value="1"/>
</dbReference>
<keyword evidence="3" id="KW-0547">Nucleotide-binding</keyword>
<keyword evidence="4 8" id="KW-1133">Transmembrane helix</keyword>
<keyword evidence="11" id="KW-1185">Reference proteome</keyword>
<evidence type="ECO:0000259" key="9">
    <source>
        <dbReference type="PROSITE" id="PS50125"/>
    </source>
</evidence>
<feature type="repeat" description="TPR" evidence="7">
    <location>
        <begin position="109"/>
        <end position="142"/>
    </location>
</feature>
<organism evidence="10 11">
    <name type="scientific">Flavihumibacter stibioxidans</name>
    <dbReference type="NCBI Taxonomy" id="1834163"/>
    <lineage>
        <taxon>Bacteria</taxon>
        <taxon>Pseudomonadati</taxon>
        <taxon>Bacteroidota</taxon>
        <taxon>Chitinophagia</taxon>
        <taxon>Chitinophagales</taxon>
        <taxon>Chitinophagaceae</taxon>
        <taxon>Flavihumibacter</taxon>
    </lineage>
</organism>